<reference evidence="2 3" key="1">
    <citation type="journal article" date="2019" name="G3 (Bethesda)">
        <title>Sequencing of a Wild Apple (Malus baccata) Genome Unravels the Differences Between Cultivated and Wild Apple Species Regarding Disease Resistance and Cold Tolerance.</title>
        <authorList>
            <person name="Chen X."/>
        </authorList>
    </citation>
    <scope>NUCLEOTIDE SEQUENCE [LARGE SCALE GENOMIC DNA]</scope>
    <source>
        <strain evidence="3">cv. Shandingzi</strain>
        <tissue evidence="2">Leaves</tissue>
    </source>
</reference>
<sequence>MLLEGTLLQYFRTNVKEYSVRSSSSPEGKVSFKVWNFNHNYYYNNTTSGNNGRNYKFLKNRRFSNHGFRRPAAPKHVPDEEQKRITPYGANPLHNR</sequence>
<feature type="region of interest" description="Disordered" evidence="1">
    <location>
        <begin position="66"/>
        <end position="96"/>
    </location>
</feature>
<dbReference type="Proteomes" id="UP000315295">
    <property type="component" value="Unassembled WGS sequence"/>
</dbReference>
<proteinExistence type="predicted"/>
<protein>
    <submittedName>
        <fullName evidence="2">Uncharacterized protein</fullName>
    </submittedName>
</protein>
<organism evidence="2 3">
    <name type="scientific">Malus baccata</name>
    <name type="common">Siberian crab apple</name>
    <name type="synonym">Pyrus baccata</name>
    <dbReference type="NCBI Taxonomy" id="106549"/>
    <lineage>
        <taxon>Eukaryota</taxon>
        <taxon>Viridiplantae</taxon>
        <taxon>Streptophyta</taxon>
        <taxon>Embryophyta</taxon>
        <taxon>Tracheophyta</taxon>
        <taxon>Spermatophyta</taxon>
        <taxon>Magnoliopsida</taxon>
        <taxon>eudicotyledons</taxon>
        <taxon>Gunneridae</taxon>
        <taxon>Pentapetalae</taxon>
        <taxon>rosids</taxon>
        <taxon>fabids</taxon>
        <taxon>Rosales</taxon>
        <taxon>Rosaceae</taxon>
        <taxon>Amygdaloideae</taxon>
        <taxon>Maleae</taxon>
        <taxon>Malus</taxon>
    </lineage>
</organism>
<name>A0A540MH87_MALBA</name>
<dbReference type="EMBL" id="VIEB01000259">
    <property type="protein sequence ID" value="TQD98073.1"/>
    <property type="molecule type" value="Genomic_DNA"/>
</dbReference>
<keyword evidence="3" id="KW-1185">Reference proteome</keyword>
<evidence type="ECO:0000313" key="2">
    <source>
        <dbReference type="EMBL" id="TQD98073.1"/>
    </source>
</evidence>
<comment type="caution">
    <text evidence="2">The sequence shown here is derived from an EMBL/GenBank/DDBJ whole genome shotgun (WGS) entry which is preliminary data.</text>
</comment>
<accession>A0A540MH87</accession>
<evidence type="ECO:0000256" key="1">
    <source>
        <dbReference type="SAM" id="MobiDB-lite"/>
    </source>
</evidence>
<dbReference type="AlphaFoldDB" id="A0A540MH87"/>
<gene>
    <name evidence="2" type="ORF">C1H46_016338</name>
</gene>
<evidence type="ECO:0000313" key="3">
    <source>
        <dbReference type="Proteomes" id="UP000315295"/>
    </source>
</evidence>